<feature type="compositionally biased region" description="Low complexity" evidence="8">
    <location>
        <begin position="301"/>
        <end position="317"/>
    </location>
</feature>
<dbReference type="InterPro" id="IPR008266">
    <property type="entry name" value="Tyr_kinase_AS"/>
</dbReference>
<keyword evidence="4 7" id="KW-0547">Nucleotide-binding</keyword>
<feature type="domain" description="Protein kinase" evidence="9">
    <location>
        <begin position="12"/>
        <end position="283"/>
    </location>
</feature>
<accession>A0ABT0YTW9</accession>
<organism evidence="10 11">
    <name type="scientific">Caldimonas mangrovi</name>
    <dbReference type="NCBI Taxonomy" id="2944811"/>
    <lineage>
        <taxon>Bacteria</taxon>
        <taxon>Pseudomonadati</taxon>
        <taxon>Pseudomonadota</taxon>
        <taxon>Betaproteobacteria</taxon>
        <taxon>Burkholderiales</taxon>
        <taxon>Sphaerotilaceae</taxon>
        <taxon>Caldimonas</taxon>
    </lineage>
</organism>
<evidence type="ECO:0000256" key="2">
    <source>
        <dbReference type="ARBA" id="ARBA00012513"/>
    </source>
</evidence>
<feature type="compositionally biased region" description="Pro residues" evidence="8">
    <location>
        <begin position="451"/>
        <end position="466"/>
    </location>
</feature>
<dbReference type="InterPro" id="IPR017441">
    <property type="entry name" value="Protein_kinase_ATP_BS"/>
</dbReference>
<reference evidence="10" key="1">
    <citation type="submission" date="2022-05" db="EMBL/GenBank/DDBJ databases">
        <title>Schlegelella sp. nov., isolated from mangrove soil.</title>
        <authorList>
            <person name="Liu Y."/>
            <person name="Ge X."/>
            <person name="Liu W."/>
        </authorList>
    </citation>
    <scope>NUCLEOTIDE SEQUENCE</scope>
    <source>
        <strain evidence="10">S2-27</strain>
    </source>
</reference>
<name>A0ABT0YTW9_9BURK</name>
<dbReference type="EMBL" id="JAMKFE010000017">
    <property type="protein sequence ID" value="MCM5682208.1"/>
    <property type="molecule type" value="Genomic_DNA"/>
</dbReference>
<dbReference type="SMART" id="SM00219">
    <property type="entry name" value="TyrKc"/>
    <property type="match status" value="1"/>
</dbReference>
<dbReference type="EC" id="2.7.11.1" evidence="2"/>
<dbReference type="InterPro" id="IPR050660">
    <property type="entry name" value="NEK_Ser/Thr_kinase"/>
</dbReference>
<dbReference type="Proteomes" id="UP001165541">
    <property type="component" value="Unassembled WGS sequence"/>
</dbReference>
<feature type="compositionally biased region" description="Basic and acidic residues" evidence="8">
    <location>
        <begin position="330"/>
        <end position="339"/>
    </location>
</feature>
<dbReference type="PANTHER" id="PTHR43671:SF13">
    <property type="entry name" value="SERINE_THREONINE-PROTEIN KINASE NEK2"/>
    <property type="match status" value="1"/>
</dbReference>
<dbReference type="Pfam" id="PF00069">
    <property type="entry name" value="Pkinase"/>
    <property type="match status" value="1"/>
</dbReference>
<evidence type="ECO:0000259" key="9">
    <source>
        <dbReference type="PROSITE" id="PS50011"/>
    </source>
</evidence>
<feature type="compositionally biased region" description="Low complexity" evidence="8">
    <location>
        <begin position="472"/>
        <end position="485"/>
    </location>
</feature>
<keyword evidence="5 10" id="KW-0418">Kinase</keyword>
<evidence type="ECO:0000313" key="11">
    <source>
        <dbReference type="Proteomes" id="UP001165541"/>
    </source>
</evidence>
<dbReference type="PANTHER" id="PTHR43671">
    <property type="entry name" value="SERINE/THREONINE-PROTEIN KINASE NEK"/>
    <property type="match status" value="1"/>
</dbReference>
<evidence type="ECO:0000256" key="8">
    <source>
        <dbReference type="SAM" id="MobiDB-lite"/>
    </source>
</evidence>
<protein>
    <recommendedName>
        <fullName evidence="2">non-specific serine/threonine protein kinase</fullName>
        <ecNumber evidence="2">2.7.11.1</ecNumber>
    </recommendedName>
</protein>
<dbReference type="Gene3D" id="1.10.510.10">
    <property type="entry name" value="Transferase(Phosphotransferase) domain 1"/>
    <property type="match status" value="1"/>
</dbReference>
<dbReference type="InterPro" id="IPR011009">
    <property type="entry name" value="Kinase-like_dom_sf"/>
</dbReference>
<feature type="compositionally biased region" description="Low complexity" evidence="8">
    <location>
        <begin position="380"/>
        <end position="425"/>
    </location>
</feature>
<evidence type="ECO:0000256" key="1">
    <source>
        <dbReference type="ARBA" id="ARBA00010886"/>
    </source>
</evidence>
<keyword evidence="3" id="KW-0808">Transferase</keyword>
<feature type="region of interest" description="Disordered" evidence="8">
    <location>
        <begin position="301"/>
        <end position="352"/>
    </location>
</feature>
<dbReference type="CDD" id="cd14014">
    <property type="entry name" value="STKc_PknB_like"/>
    <property type="match status" value="1"/>
</dbReference>
<evidence type="ECO:0000256" key="5">
    <source>
        <dbReference type="ARBA" id="ARBA00022777"/>
    </source>
</evidence>
<dbReference type="PROSITE" id="PS50011">
    <property type="entry name" value="PROTEIN_KINASE_DOM"/>
    <property type="match status" value="1"/>
</dbReference>
<sequence length="521" mass="54449">MTLPMGSRIAEFEVNEILGEGGFGVVYLAADTQLGRRVALKEYMPASLAVRRPDQSIAPRSQQCEEAFELGRRSFVNEARLLAQFEHPALAKIYRFWEERGTAFIVMPYYEGETLKSYLRAHPYPSQAWLLGILAPLMDALATLHERQCYHRDVAPDNILLLPNGRPLLLDFGAARQVIGQATQALTAILKPGFAPLEQYADTPGMKQGPWTDVYALAAVLYSAVTGKAPRASVSRVLHDDLEPAARLAGSQYSPGFLAAIDAGLALMPEARPQTMAEFSALLKSSAPPPDERTVVLPATASHAAAPAPRSQPASAPWTATAPDTGATVVEHRAPRSERPAAPVSAMPASEPPHRRIWPAVSIALALAAAGGGGWWWSASRGPQEAGARTTAAQPPAAAPAAAPSAQPAAAVTVPPAPAEVDAPASRPAAEPVSAAPTAIPAPAPAQEAAAPPPPVAAPRAAPAPRPEARKPAAPSRAPAAEAPAGRSTADAAACAEVLQRLSMGEDSPALRQKLQSLDCG</sequence>
<feature type="compositionally biased region" description="Low complexity" evidence="8">
    <location>
        <begin position="435"/>
        <end position="450"/>
    </location>
</feature>
<evidence type="ECO:0000256" key="4">
    <source>
        <dbReference type="ARBA" id="ARBA00022741"/>
    </source>
</evidence>
<evidence type="ECO:0000256" key="7">
    <source>
        <dbReference type="PROSITE-ProRule" id="PRU10141"/>
    </source>
</evidence>
<evidence type="ECO:0000313" key="10">
    <source>
        <dbReference type="EMBL" id="MCM5682208.1"/>
    </source>
</evidence>
<keyword evidence="6 7" id="KW-0067">ATP-binding</keyword>
<dbReference type="InterPro" id="IPR020635">
    <property type="entry name" value="Tyr_kinase_cat_dom"/>
</dbReference>
<dbReference type="InterPro" id="IPR000719">
    <property type="entry name" value="Prot_kinase_dom"/>
</dbReference>
<comment type="similarity">
    <text evidence="1">Belongs to the protein kinase superfamily. NEK Ser/Thr protein kinase family. NIMA subfamily.</text>
</comment>
<proteinExistence type="inferred from homology"/>
<feature type="region of interest" description="Disordered" evidence="8">
    <location>
        <begin position="380"/>
        <end position="491"/>
    </location>
</feature>
<gene>
    <name evidence="10" type="ORF">M8A51_21990</name>
</gene>
<keyword evidence="10" id="KW-0723">Serine/threonine-protein kinase</keyword>
<dbReference type="PROSITE" id="PS00107">
    <property type="entry name" value="PROTEIN_KINASE_ATP"/>
    <property type="match status" value="1"/>
</dbReference>
<dbReference type="RefSeq" id="WP_251780684.1">
    <property type="nucleotide sequence ID" value="NZ_JAMKFE010000017.1"/>
</dbReference>
<dbReference type="SUPFAM" id="SSF56112">
    <property type="entry name" value="Protein kinase-like (PK-like)"/>
    <property type="match status" value="1"/>
</dbReference>
<evidence type="ECO:0000256" key="6">
    <source>
        <dbReference type="ARBA" id="ARBA00022840"/>
    </source>
</evidence>
<keyword evidence="11" id="KW-1185">Reference proteome</keyword>
<comment type="caution">
    <text evidence="10">The sequence shown here is derived from an EMBL/GenBank/DDBJ whole genome shotgun (WGS) entry which is preliminary data.</text>
</comment>
<feature type="binding site" evidence="7">
    <location>
        <position position="41"/>
    </location>
    <ligand>
        <name>ATP</name>
        <dbReference type="ChEBI" id="CHEBI:30616"/>
    </ligand>
</feature>
<dbReference type="PROSITE" id="PS00109">
    <property type="entry name" value="PROTEIN_KINASE_TYR"/>
    <property type="match status" value="1"/>
</dbReference>
<evidence type="ECO:0000256" key="3">
    <source>
        <dbReference type="ARBA" id="ARBA00022679"/>
    </source>
</evidence>
<dbReference type="GO" id="GO:0004674">
    <property type="term" value="F:protein serine/threonine kinase activity"/>
    <property type="evidence" value="ECO:0007669"/>
    <property type="project" value="UniProtKB-KW"/>
</dbReference>